<comment type="similarity">
    <text evidence="3">Belongs to the cytochrome P450 family.</text>
</comment>
<dbReference type="GO" id="GO:0016020">
    <property type="term" value="C:membrane"/>
    <property type="evidence" value="ECO:0007669"/>
    <property type="project" value="UniProtKB-SubCell"/>
</dbReference>
<protein>
    <recommendedName>
        <fullName evidence="15">Cytochrome P450</fullName>
    </recommendedName>
</protein>
<dbReference type="EMBL" id="OX451737">
    <property type="protein sequence ID" value="CAI8596711.1"/>
    <property type="molecule type" value="Genomic_DNA"/>
</dbReference>
<keyword evidence="6" id="KW-0479">Metal-binding</keyword>
<keyword evidence="8" id="KW-0560">Oxidoreductase</keyword>
<evidence type="ECO:0000256" key="6">
    <source>
        <dbReference type="ARBA" id="ARBA00022723"/>
    </source>
</evidence>
<evidence type="ECO:0000256" key="4">
    <source>
        <dbReference type="ARBA" id="ARBA00022617"/>
    </source>
</evidence>
<evidence type="ECO:0000256" key="5">
    <source>
        <dbReference type="ARBA" id="ARBA00022692"/>
    </source>
</evidence>
<evidence type="ECO:0000256" key="10">
    <source>
        <dbReference type="ARBA" id="ARBA00023033"/>
    </source>
</evidence>
<keyword evidence="11" id="KW-0472">Membrane</keyword>
<feature type="region of interest" description="Disordered" evidence="12">
    <location>
        <begin position="226"/>
        <end position="245"/>
    </location>
</feature>
<dbReference type="InterPro" id="IPR036396">
    <property type="entry name" value="Cyt_P450_sf"/>
</dbReference>
<comment type="subcellular location">
    <subcellularLocation>
        <location evidence="2">Membrane</location>
        <topology evidence="2">Single-pass membrane protein</topology>
    </subcellularLocation>
</comment>
<dbReference type="InterPro" id="IPR002401">
    <property type="entry name" value="Cyt_P450_E_grp-I"/>
</dbReference>
<keyword evidence="10" id="KW-0503">Monooxygenase</keyword>
<evidence type="ECO:0000256" key="12">
    <source>
        <dbReference type="SAM" id="MobiDB-lite"/>
    </source>
</evidence>
<accession>A0AAV0ZE65</accession>
<keyword evidence="7" id="KW-1133">Transmembrane helix</keyword>
<evidence type="ECO:0000256" key="8">
    <source>
        <dbReference type="ARBA" id="ARBA00023002"/>
    </source>
</evidence>
<evidence type="ECO:0000313" key="13">
    <source>
        <dbReference type="EMBL" id="CAI8596711.1"/>
    </source>
</evidence>
<evidence type="ECO:0000313" key="14">
    <source>
        <dbReference type="Proteomes" id="UP001157006"/>
    </source>
</evidence>
<dbReference type="GO" id="GO:0004497">
    <property type="term" value="F:monooxygenase activity"/>
    <property type="evidence" value="ECO:0007669"/>
    <property type="project" value="UniProtKB-KW"/>
</dbReference>
<dbReference type="Proteomes" id="UP001157006">
    <property type="component" value="Chromosome 2"/>
</dbReference>
<evidence type="ECO:0000256" key="11">
    <source>
        <dbReference type="ARBA" id="ARBA00023136"/>
    </source>
</evidence>
<dbReference type="SUPFAM" id="SSF48264">
    <property type="entry name" value="Cytochrome P450"/>
    <property type="match status" value="1"/>
</dbReference>
<evidence type="ECO:0008006" key="15">
    <source>
        <dbReference type="Google" id="ProtNLM"/>
    </source>
</evidence>
<dbReference type="Gene3D" id="1.10.630.10">
    <property type="entry name" value="Cytochrome P450"/>
    <property type="match status" value="1"/>
</dbReference>
<dbReference type="PRINTS" id="PR00463">
    <property type="entry name" value="EP450I"/>
</dbReference>
<dbReference type="Pfam" id="PF00067">
    <property type="entry name" value="p450"/>
    <property type="match status" value="1"/>
</dbReference>
<evidence type="ECO:0000256" key="2">
    <source>
        <dbReference type="ARBA" id="ARBA00004167"/>
    </source>
</evidence>
<dbReference type="PRINTS" id="PR00385">
    <property type="entry name" value="P450"/>
</dbReference>
<keyword evidence="5" id="KW-0812">Transmembrane</keyword>
<proteinExistence type="inferred from homology"/>
<keyword evidence="4" id="KW-0349">Heme</keyword>
<comment type="cofactor">
    <cofactor evidence="1">
        <name>heme</name>
        <dbReference type="ChEBI" id="CHEBI:30413"/>
    </cofactor>
</comment>
<dbReference type="InterPro" id="IPR001128">
    <property type="entry name" value="Cyt_P450"/>
</dbReference>
<organism evidence="13 14">
    <name type="scientific">Vicia faba</name>
    <name type="common">Broad bean</name>
    <name type="synonym">Faba vulgaris</name>
    <dbReference type="NCBI Taxonomy" id="3906"/>
    <lineage>
        <taxon>Eukaryota</taxon>
        <taxon>Viridiplantae</taxon>
        <taxon>Streptophyta</taxon>
        <taxon>Embryophyta</taxon>
        <taxon>Tracheophyta</taxon>
        <taxon>Spermatophyta</taxon>
        <taxon>Magnoliopsida</taxon>
        <taxon>eudicotyledons</taxon>
        <taxon>Gunneridae</taxon>
        <taxon>Pentapetalae</taxon>
        <taxon>rosids</taxon>
        <taxon>fabids</taxon>
        <taxon>Fabales</taxon>
        <taxon>Fabaceae</taxon>
        <taxon>Papilionoideae</taxon>
        <taxon>50 kb inversion clade</taxon>
        <taxon>NPAAA clade</taxon>
        <taxon>Hologalegina</taxon>
        <taxon>IRL clade</taxon>
        <taxon>Fabeae</taxon>
        <taxon>Vicia</taxon>
    </lineage>
</organism>
<evidence type="ECO:0000256" key="7">
    <source>
        <dbReference type="ARBA" id="ARBA00022989"/>
    </source>
</evidence>
<dbReference type="AlphaFoldDB" id="A0AAV0ZE65"/>
<dbReference type="GO" id="GO:0005506">
    <property type="term" value="F:iron ion binding"/>
    <property type="evidence" value="ECO:0007669"/>
    <property type="project" value="InterPro"/>
</dbReference>
<dbReference type="PANTHER" id="PTHR47953:SF19">
    <property type="entry name" value="OS06G0641600 PROTEIN"/>
    <property type="match status" value="1"/>
</dbReference>
<sequence length="245" mass="28139">MMYTFTSMAAFGKKYSEQEEFISIVQQLIKLAGGFYIGDLFPPSKWIQNLSGMRPKIEKLSQQVYKILEHIINDHKEARSRRDKQGLADEDEDLMHSLLKFHDNERDSDFHLTSDNVKAIILDMFTGGSDTTTSLINWTMAEMLKDTRVLNKAQAEVREWINRRGKIDDATFEEFNYLKAVIKESLRLHPSVPLCDTVEELTVNILVLCLCLQMCGKQESPPAFLLSDKGKGEKNRKIPFSRVSD</sequence>
<gene>
    <name evidence="13" type="ORF">VFH_II047760</name>
</gene>
<reference evidence="13 14" key="1">
    <citation type="submission" date="2023-01" db="EMBL/GenBank/DDBJ databases">
        <authorList>
            <person name="Kreplak J."/>
        </authorList>
    </citation>
    <scope>NUCLEOTIDE SEQUENCE [LARGE SCALE GENOMIC DNA]</scope>
</reference>
<dbReference type="InterPro" id="IPR052306">
    <property type="entry name" value="CYP450_71D"/>
</dbReference>
<evidence type="ECO:0000256" key="1">
    <source>
        <dbReference type="ARBA" id="ARBA00001971"/>
    </source>
</evidence>
<evidence type="ECO:0000256" key="3">
    <source>
        <dbReference type="ARBA" id="ARBA00010617"/>
    </source>
</evidence>
<name>A0AAV0ZE65_VICFA</name>
<keyword evidence="14" id="KW-1185">Reference proteome</keyword>
<dbReference type="GO" id="GO:0020037">
    <property type="term" value="F:heme binding"/>
    <property type="evidence" value="ECO:0007669"/>
    <property type="project" value="InterPro"/>
</dbReference>
<dbReference type="PANTHER" id="PTHR47953">
    <property type="entry name" value="OS08G0105600 PROTEIN"/>
    <property type="match status" value="1"/>
</dbReference>
<keyword evidence="9" id="KW-0408">Iron</keyword>
<evidence type="ECO:0000256" key="9">
    <source>
        <dbReference type="ARBA" id="ARBA00023004"/>
    </source>
</evidence>
<dbReference type="GO" id="GO:0016705">
    <property type="term" value="F:oxidoreductase activity, acting on paired donors, with incorporation or reduction of molecular oxygen"/>
    <property type="evidence" value="ECO:0007669"/>
    <property type="project" value="InterPro"/>
</dbReference>